<dbReference type="eggNOG" id="ENOG5031CME">
    <property type="taxonomic scope" value="Bacteria"/>
</dbReference>
<feature type="transmembrane region" description="Helical" evidence="1">
    <location>
        <begin position="525"/>
        <end position="545"/>
    </location>
</feature>
<feature type="transmembrane region" description="Helical" evidence="1">
    <location>
        <begin position="374"/>
        <end position="400"/>
    </location>
</feature>
<name>F5YR90_TREPZ</name>
<sequence length="682" mass="75120">MLILLFFVPGMILPAEERVQNIPALETSRRVMLAGILRERKIPFEERSLFAGYGGFGFSIHVSLPASTNEGGEKKPGTFILAVPLSGAENTGDTKNPEDFPFGFDLALGFIEKVLAEGTETDILVAFLGDEWTALPHPAEDPHRGLEDLYSRIAVPESTGLVYLDMNLPSGEIVIHHGAQKALAPLHILKPLGSLCESRGIPYTLAIRFNELYKLGLAEGPSPLEFAYARSIPAIYISGNNAVPANPAGSTLDAPALGELILDYVRALDLGAENHDYHYLVFQYFGKTLFVPEYATVLFFLAIAALFVFAVLIYSVVFRFRLAVQWKIFLKQSWILLLFYLLLVLSLSGASLLFRLLIQDTGTLTGLRGNAPALFYAAAGIQLLGIALFTLISPALNLIYVPRRANFYGSSAVILSALEILLAAFLDITFIPIFIWVFFFTFLASCFTQPLLIWLCAIFSFLRGAEALRALYLTGNTQFETLILSGNIPVILYVALISLPFFIILKRGRVIQGREKNQPWLFKGVPGFTVLVCAAASLGTGIFFLNRIPASLPIPPREAPGSLDMKVTSRVWLERRTLGITLEAPGHPLKFELYLDGSAETPGQEIPIIYSAPMPFRYIEDENLNSMEFVLGEGPPNPFTTEIVLPVNFNGYLRAEAVYLEGKDGDYQPRLSRRLPVGGISP</sequence>
<dbReference type="Proteomes" id="UP000009223">
    <property type="component" value="Chromosome"/>
</dbReference>
<dbReference type="EMBL" id="CP001843">
    <property type="protein sequence ID" value="AEF86396.1"/>
    <property type="molecule type" value="Genomic_DNA"/>
</dbReference>
<feature type="transmembrane region" description="Helical" evidence="1">
    <location>
        <begin position="334"/>
        <end position="354"/>
    </location>
</feature>
<keyword evidence="1" id="KW-0812">Transmembrane</keyword>
<evidence type="ECO:0000313" key="3">
    <source>
        <dbReference type="Proteomes" id="UP000009223"/>
    </source>
</evidence>
<feature type="transmembrane region" description="Helical" evidence="1">
    <location>
        <begin position="484"/>
        <end position="505"/>
    </location>
</feature>
<feature type="transmembrane region" description="Helical" evidence="1">
    <location>
        <begin position="451"/>
        <end position="472"/>
    </location>
</feature>
<accession>F5YR90</accession>
<reference evidence="2 3" key="2">
    <citation type="journal article" date="2011" name="ISME J.">
        <title>RNA-seq reveals cooperative metabolic interactions between two termite-gut spirochete species in co-culture.</title>
        <authorList>
            <person name="Rosenthal A.Z."/>
            <person name="Matson E.G."/>
            <person name="Eldar A."/>
            <person name="Leadbetter J.R."/>
        </authorList>
    </citation>
    <scope>NUCLEOTIDE SEQUENCE [LARGE SCALE GENOMIC DNA]</scope>
    <source>
        <strain evidence="3">ATCC BAA-887 / DSM 12427 / ZAS-2</strain>
    </source>
</reference>
<evidence type="ECO:0000313" key="2">
    <source>
        <dbReference type="EMBL" id="AEF86396.1"/>
    </source>
</evidence>
<evidence type="ECO:0000256" key="1">
    <source>
        <dbReference type="SAM" id="Phobius"/>
    </source>
</evidence>
<keyword evidence="1" id="KW-0472">Membrane</keyword>
<feature type="transmembrane region" description="Helical" evidence="1">
    <location>
        <begin position="297"/>
        <end position="322"/>
    </location>
</feature>
<protein>
    <submittedName>
        <fullName evidence="2">Putative membrane protein</fullName>
    </submittedName>
</protein>
<dbReference type="AlphaFoldDB" id="F5YR90"/>
<keyword evidence="1" id="KW-1133">Transmembrane helix</keyword>
<dbReference type="RefSeq" id="WP_015707581.1">
    <property type="nucleotide sequence ID" value="NC_015578.1"/>
</dbReference>
<gene>
    <name evidence="2" type="ordered locus">TREPR_2644</name>
</gene>
<dbReference type="HOGENOM" id="CLU_403287_0_0_12"/>
<keyword evidence="3" id="KW-1185">Reference proteome</keyword>
<dbReference type="KEGG" id="tpi:TREPR_2644"/>
<dbReference type="STRING" id="545694.TREPR_2644"/>
<organism evidence="2 3">
    <name type="scientific">Treponema primitia (strain ATCC BAA-887 / DSM 12427 / ZAS-2)</name>
    <dbReference type="NCBI Taxonomy" id="545694"/>
    <lineage>
        <taxon>Bacteria</taxon>
        <taxon>Pseudomonadati</taxon>
        <taxon>Spirochaetota</taxon>
        <taxon>Spirochaetia</taxon>
        <taxon>Spirochaetales</taxon>
        <taxon>Treponemataceae</taxon>
        <taxon>Treponema</taxon>
    </lineage>
</organism>
<feature type="transmembrane region" description="Helical" evidence="1">
    <location>
        <begin position="412"/>
        <end position="439"/>
    </location>
</feature>
<reference evidence="3" key="1">
    <citation type="submission" date="2009-12" db="EMBL/GenBank/DDBJ databases">
        <title>Complete sequence of Treponema primitia strain ZAS-2.</title>
        <authorList>
            <person name="Tetu S.G."/>
            <person name="Matson E."/>
            <person name="Ren Q."/>
            <person name="Seshadri R."/>
            <person name="Elbourne L."/>
            <person name="Hassan K.A."/>
            <person name="Durkin A."/>
            <person name="Radune D."/>
            <person name="Mohamoud Y."/>
            <person name="Shay R."/>
            <person name="Jin S."/>
            <person name="Zhang X."/>
            <person name="Lucey K."/>
            <person name="Ballor N.R."/>
            <person name="Ottesen E."/>
            <person name="Rosenthal R."/>
            <person name="Allen A."/>
            <person name="Leadbetter J.R."/>
            <person name="Paulsen I.T."/>
        </authorList>
    </citation>
    <scope>NUCLEOTIDE SEQUENCE [LARGE SCALE GENOMIC DNA]</scope>
    <source>
        <strain evidence="3">ATCC BAA-887 / DSM 12427 / ZAS-2</strain>
    </source>
</reference>
<proteinExistence type="predicted"/>